<dbReference type="AlphaFoldDB" id="A0A5J9UNI5"/>
<sequence>MVGSAAGDVRTVSRRVVRADAMVVNPGAQEPQLVHLTPFDLRPLTGEYIQKGILLPKPPTGGVPLVDELAASLARALGRFHPLAGRLVGSSESSAGTGGVVVSLRCSGEGAELVHAVAPGVTVSDITDALYVPSSVVASFFPLNGVLCVDAAVDGSLPLLAAQVTELKDGVFVAVSLNHAVADGTTFWHLWLADVPILLPFAKLEDMIRRPKFPPVHECFFHFSAESVARLKAKANAETRLAATTISSLQSLLAHLWRGVCRARGHSPTRETTYIVFVGCRARVKGIPEGYIGNAVTHARATSAAGDVLAKGLGWAAFLLNRAVASVDEAKVRDQLDSWRRNPSFLYLEPSEDNTTVATGSSPRFDVYGNDFGWGRPVAVRSGAGSKMDGKATVSNPCF</sequence>
<evidence type="ECO:0008006" key="4">
    <source>
        <dbReference type="Google" id="ProtNLM"/>
    </source>
</evidence>
<evidence type="ECO:0000313" key="2">
    <source>
        <dbReference type="EMBL" id="TVU25323.1"/>
    </source>
</evidence>
<keyword evidence="1" id="KW-0808">Transferase</keyword>
<gene>
    <name evidence="2" type="ORF">EJB05_27815</name>
</gene>
<evidence type="ECO:0000313" key="3">
    <source>
        <dbReference type="Proteomes" id="UP000324897"/>
    </source>
</evidence>
<organism evidence="2 3">
    <name type="scientific">Eragrostis curvula</name>
    <name type="common">weeping love grass</name>
    <dbReference type="NCBI Taxonomy" id="38414"/>
    <lineage>
        <taxon>Eukaryota</taxon>
        <taxon>Viridiplantae</taxon>
        <taxon>Streptophyta</taxon>
        <taxon>Embryophyta</taxon>
        <taxon>Tracheophyta</taxon>
        <taxon>Spermatophyta</taxon>
        <taxon>Magnoliopsida</taxon>
        <taxon>Liliopsida</taxon>
        <taxon>Poales</taxon>
        <taxon>Poaceae</taxon>
        <taxon>PACMAD clade</taxon>
        <taxon>Chloridoideae</taxon>
        <taxon>Eragrostideae</taxon>
        <taxon>Eragrostidinae</taxon>
        <taxon>Eragrostis</taxon>
    </lineage>
</organism>
<feature type="non-terminal residue" evidence="2">
    <location>
        <position position="1"/>
    </location>
</feature>
<evidence type="ECO:0000256" key="1">
    <source>
        <dbReference type="ARBA" id="ARBA00022679"/>
    </source>
</evidence>
<dbReference type="GO" id="GO:0016747">
    <property type="term" value="F:acyltransferase activity, transferring groups other than amino-acyl groups"/>
    <property type="evidence" value="ECO:0007669"/>
    <property type="project" value="UniProtKB-ARBA"/>
</dbReference>
<dbReference type="Gramene" id="TVU25323">
    <property type="protein sequence ID" value="TVU25323"/>
    <property type="gene ID" value="EJB05_27815"/>
</dbReference>
<dbReference type="InterPro" id="IPR051283">
    <property type="entry name" value="Sec_Metabolite_Acyltrans"/>
</dbReference>
<dbReference type="PANTHER" id="PTHR31896">
    <property type="entry name" value="FAMILY REGULATORY PROTEIN, PUTATIVE (AFU_ORTHOLOGUE AFUA_3G14730)-RELATED"/>
    <property type="match status" value="1"/>
</dbReference>
<dbReference type="Pfam" id="PF02458">
    <property type="entry name" value="Transferase"/>
    <property type="match status" value="2"/>
</dbReference>
<dbReference type="InterPro" id="IPR023213">
    <property type="entry name" value="CAT-like_dom_sf"/>
</dbReference>
<dbReference type="PANTHER" id="PTHR31896:SF67">
    <property type="entry name" value="AMINE OXIDASE DOMAIN-CONTAINING PROTEIN"/>
    <property type="match status" value="1"/>
</dbReference>
<proteinExistence type="predicted"/>
<accession>A0A5J9UNI5</accession>
<reference evidence="2 3" key="1">
    <citation type="journal article" date="2019" name="Sci. Rep.">
        <title>A high-quality genome of Eragrostis curvula grass provides insights into Poaceae evolution and supports new strategies to enhance forage quality.</title>
        <authorList>
            <person name="Carballo J."/>
            <person name="Santos B.A.C.M."/>
            <person name="Zappacosta D."/>
            <person name="Garbus I."/>
            <person name="Selva J.P."/>
            <person name="Gallo C.A."/>
            <person name="Diaz A."/>
            <person name="Albertini E."/>
            <person name="Caccamo M."/>
            <person name="Echenique V."/>
        </authorList>
    </citation>
    <scope>NUCLEOTIDE SEQUENCE [LARGE SCALE GENOMIC DNA]</scope>
    <source>
        <strain evidence="3">cv. Victoria</strain>
        <tissue evidence="2">Leaf</tissue>
    </source>
</reference>
<dbReference type="Gene3D" id="3.30.559.10">
    <property type="entry name" value="Chloramphenicol acetyltransferase-like domain"/>
    <property type="match status" value="2"/>
</dbReference>
<keyword evidence="3" id="KW-1185">Reference proteome</keyword>
<dbReference type="Proteomes" id="UP000324897">
    <property type="component" value="Chromosome 2"/>
</dbReference>
<name>A0A5J9UNI5_9POAL</name>
<dbReference type="OrthoDB" id="595207at2759"/>
<comment type="caution">
    <text evidence="2">The sequence shown here is derived from an EMBL/GenBank/DDBJ whole genome shotgun (WGS) entry which is preliminary data.</text>
</comment>
<protein>
    <recommendedName>
        <fullName evidence="4">Acetyltransferase</fullName>
    </recommendedName>
</protein>
<dbReference type="EMBL" id="RWGY01000013">
    <property type="protein sequence ID" value="TVU25323.1"/>
    <property type="molecule type" value="Genomic_DNA"/>
</dbReference>